<reference evidence="1" key="1">
    <citation type="submission" date="2020-12" db="EMBL/GenBank/DDBJ databases">
        <title>Bacterial novel species Flavobacterium sp. SE-1-e isolated from soil.</title>
        <authorList>
            <person name="Jung H.-Y."/>
        </authorList>
    </citation>
    <scope>NUCLEOTIDE SEQUENCE</scope>
    <source>
        <strain evidence="1">SE-1-e</strain>
    </source>
</reference>
<sequence length="94" mass="10884">METTDIYKRFNSCSSKEPIVISDNSKPLQNIEQYKSWIGAELYRDYQKEFKKAASQETESTDKAVSYNSSMGYTEELLINEALMGQRNRFASSY</sequence>
<name>A0A934PIV1_9FLAO</name>
<dbReference type="Proteomes" id="UP000609172">
    <property type="component" value="Unassembled WGS sequence"/>
</dbReference>
<evidence type="ECO:0000313" key="1">
    <source>
        <dbReference type="EMBL" id="MBK0368921.1"/>
    </source>
</evidence>
<accession>A0A934PIV1</accession>
<gene>
    <name evidence="1" type="ORF">I5M07_03650</name>
</gene>
<evidence type="ECO:0000313" key="2">
    <source>
        <dbReference type="Proteomes" id="UP000609172"/>
    </source>
</evidence>
<dbReference type="EMBL" id="JAEHFV010000001">
    <property type="protein sequence ID" value="MBK0368921.1"/>
    <property type="molecule type" value="Genomic_DNA"/>
</dbReference>
<organism evidence="1 2">
    <name type="scientific">Flavobacterium agrisoli</name>
    <dbReference type="NCBI Taxonomy" id="2793066"/>
    <lineage>
        <taxon>Bacteria</taxon>
        <taxon>Pseudomonadati</taxon>
        <taxon>Bacteroidota</taxon>
        <taxon>Flavobacteriia</taxon>
        <taxon>Flavobacteriales</taxon>
        <taxon>Flavobacteriaceae</taxon>
        <taxon>Flavobacterium</taxon>
    </lineage>
</organism>
<protein>
    <submittedName>
        <fullName evidence="1">Uncharacterized protein</fullName>
    </submittedName>
</protein>
<proteinExistence type="predicted"/>
<dbReference type="AlphaFoldDB" id="A0A934PIV1"/>
<keyword evidence="2" id="KW-1185">Reference proteome</keyword>
<comment type="caution">
    <text evidence="1">The sequence shown here is derived from an EMBL/GenBank/DDBJ whole genome shotgun (WGS) entry which is preliminary data.</text>
</comment>
<dbReference type="RefSeq" id="WP_200104832.1">
    <property type="nucleotide sequence ID" value="NZ_JAEHFV010000001.1"/>
</dbReference>